<evidence type="ECO:0000313" key="2">
    <source>
        <dbReference type="EMBL" id="CAF4352096.1"/>
    </source>
</evidence>
<dbReference type="Proteomes" id="UP000681722">
    <property type="component" value="Unassembled WGS sequence"/>
</dbReference>
<dbReference type="OrthoDB" id="9984778at2759"/>
<evidence type="ECO:0000313" key="1">
    <source>
        <dbReference type="EMBL" id="CAF1488574.1"/>
    </source>
</evidence>
<dbReference type="AlphaFoldDB" id="A0A815S8D2"/>
<dbReference type="Gene3D" id="3.40.50.300">
    <property type="entry name" value="P-loop containing nucleotide triphosphate hydrolases"/>
    <property type="match status" value="1"/>
</dbReference>
<evidence type="ECO:0000313" key="3">
    <source>
        <dbReference type="Proteomes" id="UP000663829"/>
    </source>
</evidence>
<proteinExistence type="predicted"/>
<reference evidence="1" key="1">
    <citation type="submission" date="2021-02" db="EMBL/GenBank/DDBJ databases">
        <authorList>
            <person name="Nowell W R."/>
        </authorList>
    </citation>
    <scope>NUCLEOTIDE SEQUENCE</scope>
</reference>
<keyword evidence="3" id="KW-1185">Reference proteome</keyword>
<dbReference type="EMBL" id="CAJOBC010087075">
    <property type="protein sequence ID" value="CAF4352096.1"/>
    <property type="molecule type" value="Genomic_DNA"/>
</dbReference>
<dbReference type="SUPFAM" id="SSF52540">
    <property type="entry name" value="P-loop containing nucleoside triphosphate hydrolases"/>
    <property type="match status" value="1"/>
</dbReference>
<comment type="caution">
    <text evidence="1">The sequence shown here is derived from an EMBL/GenBank/DDBJ whole genome shotgun (WGS) entry which is preliminary data.</text>
</comment>
<dbReference type="EMBL" id="CAJNOQ010021584">
    <property type="protein sequence ID" value="CAF1488574.1"/>
    <property type="molecule type" value="Genomic_DNA"/>
</dbReference>
<name>A0A815S8D2_9BILA</name>
<organism evidence="1 3">
    <name type="scientific">Didymodactylos carnosus</name>
    <dbReference type="NCBI Taxonomy" id="1234261"/>
    <lineage>
        <taxon>Eukaryota</taxon>
        <taxon>Metazoa</taxon>
        <taxon>Spiralia</taxon>
        <taxon>Gnathifera</taxon>
        <taxon>Rotifera</taxon>
        <taxon>Eurotatoria</taxon>
        <taxon>Bdelloidea</taxon>
        <taxon>Philodinida</taxon>
        <taxon>Philodinidae</taxon>
        <taxon>Didymodactylos</taxon>
    </lineage>
</organism>
<feature type="non-terminal residue" evidence="1">
    <location>
        <position position="1"/>
    </location>
</feature>
<dbReference type="Proteomes" id="UP000663829">
    <property type="component" value="Unassembled WGS sequence"/>
</dbReference>
<sequence>DLDRPQLKLDENFIKIINDTCSTIHLHIKDKELKPCFDDQEHPIETALKASETNKLESTLITDITQIQETLLLISDIIRIALLLNIDKINNLTILPRLEVPMINLLSKSSTSCGNLIIVDTPGPNEDQLSKHLKQVIINELRKSAIILIALDFNSLNSTAEVELKRNVETVRSSRWSYSIQDDNDYLYAVVNKIDQRDEIGDSTTEQIKAFISSRFNIQRQNIFEVSAKNALLSFIFFRNMQVNKAFLADTIFI</sequence>
<gene>
    <name evidence="1" type="ORF">GPM918_LOCUS36144</name>
    <name evidence="2" type="ORF">SRO942_LOCUS36874</name>
</gene>
<protein>
    <submittedName>
        <fullName evidence="1">Uncharacterized protein</fullName>
    </submittedName>
</protein>
<accession>A0A815S8D2</accession>
<dbReference type="InterPro" id="IPR027417">
    <property type="entry name" value="P-loop_NTPase"/>
</dbReference>